<reference evidence="1" key="1">
    <citation type="submission" date="2019-02" db="EMBL/GenBank/DDBJ databases">
        <authorList>
            <person name="Gruber-Vodicka R. H."/>
            <person name="Seah K. B. B."/>
        </authorList>
    </citation>
    <scope>NUCLEOTIDE SEQUENCE</scope>
    <source>
        <strain evidence="1">BECK_BZ163</strain>
        <strain evidence="2">BECK_BZ165</strain>
    </source>
</reference>
<sequence>MHDHVGPVAINLLVLYTGLALDDGGADDDVTEQIHLREIRYPVGKGQDIGWPLPSSISSVQMDDFFFVHNPHRQFDIRIPAVRTRMGARFAGWDSGALPVQYIEGGIDPGVDIFIGGQTGFGAGVLEIDGNLAIIMKTGCKTVLGNVRSTPRIFVPEKHEKTQKDEEIFFNHREPSAAWPQRVSWSSRYRYRYRDSLSLSKKAEAGFKIDSDSESRYR</sequence>
<evidence type="ECO:0000313" key="2">
    <source>
        <dbReference type="EMBL" id="VFJ76151.1"/>
    </source>
</evidence>
<protein>
    <submittedName>
        <fullName evidence="1">Uncharacterized protein</fullName>
    </submittedName>
</protein>
<gene>
    <name evidence="1" type="ORF">BECKFM1743A_GA0114220_108323</name>
    <name evidence="2" type="ORF">BECKFM1743C_GA0114222_109133</name>
</gene>
<organism evidence="1">
    <name type="scientific">Candidatus Kentrum sp. FM</name>
    <dbReference type="NCBI Taxonomy" id="2126340"/>
    <lineage>
        <taxon>Bacteria</taxon>
        <taxon>Pseudomonadati</taxon>
        <taxon>Pseudomonadota</taxon>
        <taxon>Gammaproteobacteria</taxon>
        <taxon>Candidatus Kentrum</taxon>
    </lineage>
</organism>
<dbReference type="AlphaFoldDB" id="A0A450TZL0"/>
<dbReference type="EMBL" id="CAADFA010000913">
    <property type="protein sequence ID" value="VFJ76151.1"/>
    <property type="molecule type" value="Genomic_DNA"/>
</dbReference>
<proteinExistence type="predicted"/>
<accession>A0A450TZL0</accession>
<evidence type="ECO:0000313" key="1">
    <source>
        <dbReference type="EMBL" id="VFJ75411.1"/>
    </source>
</evidence>
<dbReference type="EMBL" id="CAADEZ010000832">
    <property type="protein sequence ID" value="VFJ75411.1"/>
    <property type="molecule type" value="Genomic_DNA"/>
</dbReference>
<name>A0A450TZL0_9GAMM</name>